<gene>
    <name evidence="2" type="ORF">LzC2_42670</name>
</gene>
<evidence type="ECO:0000313" key="3">
    <source>
        <dbReference type="Proteomes" id="UP000609651"/>
    </source>
</evidence>
<organism evidence="2 3">
    <name type="scientific">Alienimonas chondri</name>
    <dbReference type="NCBI Taxonomy" id="2681879"/>
    <lineage>
        <taxon>Bacteria</taxon>
        <taxon>Pseudomonadati</taxon>
        <taxon>Planctomycetota</taxon>
        <taxon>Planctomycetia</taxon>
        <taxon>Planctomycetales</taxon>
        <taxon>Planctomycetaceae</taxon>
        <taxon>Alienimonas</taxon>
    </lineage>
</organism>
<keyword evidence="3" id="KW-1185">Reference proteome</keyword>
<accession>A0ABX1VPG1</accession>
<comment type="caution">
    <text evidence="2">The sequence shown here is derived from an EMBL/GenBank/DDBJ whole genome shotgun (WGS) entry which is preliminary data.</text>
</comment>
<dbReference type="Proteomes" id="UP000609651">
    <property type="component" value="Unassembled WGS sequence"/>
</dbReference>
<evidence type="ECO:0000256" key="1">
    <source>
        <dbReference type="SAM" id="MobiDB-lite"/>
    </source>
</evidence>
<sequence length="124" mass="13013">MVELLGVVTDAGAAGISTGKGWELEFTLAPWRPAPPAKPIADPPENPLRDAENVRPEPLRVRGAVIPEELDGLVADLAPGRTVRVAAALSDPSLQGVDVWAKLDEVIGVEPPDDRLEAAADAQP</sequence>
<feature type="compositionally biased region" description="Pro residues" evidence="1">
    <location>
        <begin position="33"/>
        <end position="46"/>
    </location>
</feature>
<reference evidence="2 3" key="1">
    <citation type="journal article" date="2020" name="Syst. Appl. Microbiol.">
        <title>Alienimonas chondri sp. nov., a novel planctomycete isolated from the biofilm of the red alga Chondrus crispus.</title>
        <authorList>
            <person name="Vitorino I."/>
            <person name="Albuquerque L."/>
            <person name="Wiegand S."/>
            <person name="Kallscheuer N."/>
            <person name="da Costa M.S."/>
            <person name="Lobo-da-Cunha A."/>
            <person name="Jogler C."/>
            <person name="Lage O.M."/>
        </authorList>
    </citation>
    <scope>NUCLEOTIDE SEQUENCE [LARGE SCALE GENOMIC DNA]</scope>
    <source>
        <strain evidence="2 3">LzC2</strain>
    </source>
</reference>
<proteinExistence type="predicted"/>
<evidence type="ECO:0000313" key="2">
    <source>
        <dbReference type="EMBL" id="NNJ28156.1"/>
    </source>
</evidence>
<name>A0ABX1VPG1_9PLAN</name>
<dbReference type="EMBL" id="WTPX01000325">
    <property type="protein sequence ID" value="NNJ28156.1"/>
    <property type="molecule type" value="Genomic_DNA"/>
</dbReference>
<feature type="region of interest" description="Disordered" evidence="1">
    <location>
        <begin position="33"/>
        <end position="55"/>
    </location>
</feature>
<protein>
    <submittedName>
        <fullName evidence="2">Uncharacterized protein</fullName>
    </submittedName>
</protein>